<feature type="region of interest" description="Disordered" evidence="1">
    <location>
        <begin position="802"/>
        <end position="826"/>
    </location>
</feature>
<name>A0AAD3CXZ9_9STRA</name>
<dbReference type="SMART" id="SM00271">
    <property type="entry name" value="DnaJ"/>
    <property type="match status" value="1"/>
</dbReference>
<proteinExistence type="predicted"/>
<protein>
    <recommendedName>
        <fullName evidence="3">J domain-containing protein</fullName>
    </recommendedName>
</protein>
<feature type="compositionally biased region" description="Gly residues" evidence="1">
    <location>
        <begin position="899"/>
        <end position="916"/>
    </location>
</feature>
<keyword evidence="2" id="KW-0732">Signal</keyword>
<keyword evidence="5" id="KW-1185">Reference proteome</keyword>
<organism evidence="4 5">
    <name type="scientific">Chaetoceros tenuissimus</name>
    <dbReference type="NCBI Taxonomy" id="426638"/>
    <lineage>
        <taxon>Eukaryota</taxon>
        <taxon>Sar</taxon>
        <taxon>Stramenopiles</taxon>
        <taxon>Ochrophyta</taxon>
        <taxon>Bacillariophyta</taxon>
        <taxon>Coscinodiscophyceae</taxon>
        <taxon>Chaetocerotophycidae</taxon>
        <taxon>Chaetocerotales</taxon>
        <taxon>Chaetocerotaceae</taxon>
        <taxon>Chaetoceros</taxon>
    </lineage>
</organism>
<evidence type="ECO:0000256" key="2">
    <source>
        <dbReference type="SAM" id="SignalP"/>
    </source>
</evidence>
<accession>A0AAD3CXZ9</accession>
<feature type="chain" id="PRO_5041953046" description="J domain-containing protein" evidence="2">
    <location>
        <begin position="25"/>
        <end position="916"/>
    </location>
</feature>
<dbReference type="Pfam" id="PF00226">
    <property type="entry name" value="DnaJ"/>
    <property type="match status" value="1"/>
</dbReference>
<dbReference type="Gene3D" id="1.10.287.110">
    <property type="entry name" value="DnaJ domain"/>
    <property type="match status" value="1"/>
</dbReference>
<dbReference type="Proteomes" id="UP001054902">
    <property type="component" value="Unassembled WGS sequence"/>
</dbReference>
<evidence type="ECO:0000259" key="3">
    <source>
        <dbReference type="PROSITE" id="PS50076"/>
    </source>
</evidence>
<feature type="signal peptide" evidence="2">
    <location>
        <begin position="1"/>
        <end position="24"/>
    </location>
</feature>
<dbReference type="AlphaFoldDB" id="A0AAD3CXZ9"/>
<dbReference type="InterPro" id="IPR001623">
    <property type="entry name" value="DnaJ_domain"/>
</dbReference>
<dbReference type="PROSITE" id="PS50076">
    <property type="entry name" value="DNAJ_2"/>
    <property type="match status" value="1"/>
</dbReference>
<comment type="caution">
    <text evidence="4">The sequence shown here is derived from an EMBL/GenBank/DDBJ whole genome shotgun (WGS) entry which is preliminary data.</text>
</comment>
<evidence type="ECO:0000313" key="5">
    <source>
        <dbReference type="Proteomes" id="UP001054902"/>
    </source>
</evidence>
<dbReference type="InterPro" id="IPR036869">
    <property type="entry name" value="J_dom_sf"/>
</dbReference>
<sequence length="916" mass="103316">MFFLRNRLLAFLGLLTYISFPVEATDVTVDASGEFSNDSVDVKHDCVPKLMLNGKLSTCKTYQIATMNASPQRCLHIEMPEKKSENAPMICADIPEWFDGTNGCDAYARKGNEDWCELYGNHKYDHPLKATEACCACGGGVSKPARFQVGDYVNINTAGFEGCNGHVKIAKVQPTNGIAYLAEIDKMCGPKTRYVIQTARGIERALKYRKGQQFAIKSDTPGDVDAYIKVELKKCRKNSREQEFQISQATNDLDDIFSIRHLLTSFELSSSLGMKNSQMKITQIFEDDLFDESGDFFFISSNSEERNYLISGQFGQTEFSGAKLSSVDEEQLIRETPFSMWQFKETEVTSNKDTCTETNDVDEHVKWIEGMTRQMGIDYLEELAPWHLLDVEREASKEVKARFRELSRSFHPDKVHPSKRELYEKIFVLLQNAYEGLKSTDEIQKEKFRHSADTDSQLFAHSQNVVELLPFHWTKLDSQDDDDYEDKRQDCYVLNASSYLEFDKNSTSSEEVWNLEQPAEQLWVVFLYSATCGMSRSVVGFVDLAAKHLEKYEDIKVGAYACGQYKDHEKGKDPIGVTTDPICKQFQRRETPNVHVIVETLNPDGEKSTRLLKENSKFKYFYSSVPYGNSTEFYPQNLIDFAQSGKRVWYDSRLVHKMMKEDFASEAFLSNYSIVAYTDGIGNTDIDSEITNTIATSIPSIARRFSKSGLYVGTASCGYGEDDIESLFVEEDNETETVDCSKLDVGWLPDIKLYGPGDSKGVSLLRGKFGDRRDVQIALESMSNVLSLVLGADDDHLEDFEEVEEDEQDQNDMQSPPGPGDFNFEPEIDLEKIDGVEEKMELGMDSEEAKVPLKEVPRKPKLASLDNEKDFSGRTNSGNQHDRVSQFAARKQQQRGSGTMLGGGRSSGGNIGAISS</sequence>
<feature type="region of interest" description="Disordered" evidence="1">
    <location>
        <begin position="840"/>
        <end position="916"/>
    </location>
</feature>
<feature type="compositionally biased region" description="Basic and acidic residues" evidence="1">
    <location>
        <begin position="840"/>
        <end position="858"/>
    </location>
</feature>
<evidence type="ECO:0000313" key="4">
    <source>
        <dbReference type="EMBL" id="GFH54297.1"/>
    </source>
</evidence>
<gene>
    <name evidence="4" type="ORF">CTEN210_10773</name>
</gene>
<dbReference type="EMBL" id="BLLK01000047">
    <property type="protein sequence ID" value="GFH54297.1"/>
    <property type="molecule type" value="Genomic_DNA"/>
</dbReference>
<feature type="domain" description="J" evidence="3">
    <location>
        <begin position="378"/>
        <end position="452"/>
    </location>
</feature>
<dbReference type="SUPFAM" id="SSF46565">
    <property type="entry name" value="Chaperone J-domain"/>
    <property type="match status" value="1"/>
</dbReference>
<evidence type="ECO:0000256" key="1">
    <source>
        <dbReference type="SAM" id="MobiDB-lite"/>
    </source>
</evidence>
<reference evidence="4 5" key="1">
    <citation type="journal article" date="2021" name="Sci. Rep.">
        <title>The genome of the diatom Chaetoceros tenuissimus carries an ancient integrated fragment of an extant virus.</title>
        <authorList>
            <person name="Hongo Y."/>
            <person name="Kimura K."/>
            <person name="Takaki Y."/>
            <person name="Yoshida Y."/>
            <person name="Baba S."/>
            <person name="Kobayashi G."/>
            <person name="Nagasaki K."/>
            <person name="Hano T."/>
            <person name="Tomaru Y."/>
        </authorList>
    </citation>
    <scope>NUCLEOTIDE SEQUENCE [LARGE SCALE GENOMIC DNA]</scope>
    <source>
        <strain evidence="4 5">NIES-3715</strain>
    </source>
</reference>